<evidence type="ECO:0000256" key="5">
    <source>
        <dbReference type="ARBA" id="ARBA00023136"/>
    </source>
</evidence>
<accession>A0A3B0Z3D7</accession>
<keyword evidence="4" id="KW-0808">Transferase</keyword>
<evidence type="ECO:0000256" key="2">
    <source>
        <dbReference type="ARBA" id="ARBA00022475"/>
    </source>
</evidence>
<keyword evidence="5" id="KW-0472">Membrane</keyword>
<evidence type="ECO:0000313" key="7">
    <source>
        <dbReference type="EMBL" id="VAW83500.1"/>
    </source>
</evidence>
<proteinExistence type="predicted"/>
<name>A0A3B0Z3D7_9ZZZZ</name>
<evidence type="ECO:0000256" key="3">
    <source>
        <dbReference type="ARBA" id="ARBA00022676"/>
    </source>
</evidence>
<dbReference type="InterPro" id="IPR001173">
    <property type="entry name" value="Glyco_trans_2-like"/>
</dbReference>
<evidence type="ECO:0000256" key="1">
    <source>
        <dbReference type="ARBA" id="ARBA00004236"/>
    </source>
</evidence>
<feature type="domain" description="Glycosyltransferase 2-like" evidence="6">
    <location>
        <begin position="4"/>
        <end position="94"/>
    </location>
</feature>
<dbReference type="InterPro" id="IPR026461">
    <property type="entry name" value="Trfase_2_rSAM/seldom_assoc"/>
</dbReference>
<dbReference type="Gene3D" id="3.90.550.10">
    <property type="entry name" value="Spore Coat Polysaccharide Biosynthesis Protein SpsA, Chain A"/>
    <property type="match status" value="1"/>
</dbReference>
<reference evidence="7" key="1">
    <citation type="submission" date="2018-06" db="EMBL/GenBank/DDBJ databases">
        <authorList>
            <person name="Zhirakovskaya E."/>
        </authorList>
    </citation>
    <scope>NUCLEOTIDE SEQUENCE</scope>
</reference>
<dbReference type="NCBIfam" id="TIGR04283">
    <property type="entry name" value="glyco_like_mftF"/>
    <property type="match status" value="1"/>
</dbReference>
<dbReference type="PANTHER" id="PTHR43646:SF2">
    <property type="entry name" value="GLYCOSYLTRANSFERASE 2-LIKE DOMAIN-CONTAINING PROTEIN"/>
    <property type="match status" value="1"/>
</dbReference>
<keyword evidence="2" id="KW-1003">Cell membrane</keyword>
<evidence type="ECO:0000256" key="4">
    <source>
        <dbReference type="ARBA" id="ARBA00022679"/>
    </source>
</evidence>
<evidence type="ECO:0000259" key="6">
    <source>
        <dbReference type="Pfam" id="PF00535"/>
    </source>
</evidence>
<dbReference type="SUPFAM" id="SSF53448">
    <property type="entry name" value="Nucleotide-diphospho-sugar transferases"/>
    <property type="match status" value="1"/>
</dbReference>
<dbReference type="Pfam" id="PF00535">
    <property type="entry name" value="Glycos_transf_2"/>
    <property type="match status" value="1"/>
</dbReference>
<comment type="subcellular location">
    <subcellularLocation>
        <location evidence="1">Cell membrane</location>
    </subcellularLocation>
</comment>
<keyword evidence="3" id="KW-0328">Glycosyltransferase</keyword>
<dbReference type="GO" id="GO:0005886">
    <property type="term" value="C:plasma membrane"/>
    <property type="evidence" value="ECO:0007669"/>
    <property type="project" value="UniProtKB-SubCell"/>
</dbReference>
<organism evidence="7">
    <name type="scientific">hydrothermal vent metagenome</name>
    <dbReference type="NCBI Taxonomy" id="652676"/>
    <lineage>
        <taxon>unclassified sequences</taxon>
        <taxon>metagenomes</taxon>
        <taxon>ecological metagenomes</taxon>
    </lineage>
</organism>
<dbReference type="InterPro" id="IPR029044">
    <property type="entry name" value="Nucleotide-diphossugar_trans"/>
</dbReference>
<sequence>MKLSIIIPVRNEVANIRRLLASLQPFRQRGHELIVVDGGSRDGTPAIARPFCDQCLLSEPGRAIQMSVGACAANGEVLWFLHADSSVPACADQKIAQVLAGAKWGGFPVRLSGRLWLLRVVERLMNTRSRLTGILTGDQGIFVNRQLFERVGGFRDMPLMEDIDLSTRLRRVTRPVLADSVLGTSSRRWEAHGAARTIVRMWLLRLAFYLGVPARYLAAYYV</sequence>
<dbReference type="CDD" id="cd02522">
    <property type="entry name" value="GT_2_like_a"/>
    <property type="match status" value="1"/>
</dbReference>
<dbReference type="GO" id="GO:0016757">
    <property type="term" value="F:glycosyltransferase activity"/>
    <property type="evidence" value="ECO:0007669"/>
    <property type="project" value="UniProtKB-KW"/>
</dbReference>
<gene>
    <name evidence="7" type="ORF">MNBD_GAMMA14-634</name>
</gene>
<dbReference type="EMBL" id="UOFM01000553">
    <property type="protein sequence ID" value="VAW83500.1"/>
    <property type="molecule type" value="Genomic_DNA"/>
</dbReference>
<dbReference type="PANTHER" id="PTHR43646">
    <property type="entry name" value="GLYCOSYLTRANSFERASE"/>
    <property type="match status" value="1"/>
</dbReference>
<protein>
    <recommendedName>
        <fullName evidence="6">Glycosyltransferase 2-like domain-containing protein</fullName>
    </recommendedName>
</protein>
<dbReference type="AlphaFoldDB" id="A0A3B0Z3D7"/>